<dbReference type="AlphaFoldDB" id="A0A6C0F4D5"/>
<protein>
    <submittedName>
        <fullName evidence="1">Uncharacterized protein</fullName>
    </submittedName>
</protein>
<name>A0A6C0F4D5_9ZZZZ</name>
<reference evidence="1" key="1">
    <citation type="journal article" date="2020" name="Nature">
        <title>Giant virus diversity and host interactions through global metagenomics.</title>
        <authorList>
            <person name="Schulz F."/>
            <person name="Roux S."/>
            <person name="Paez-Espino D."/>
            <person name="Jungbluth S."/>
            <person name="Walsh D.A."/>
            <person name="Denef V.J."/>
            <person name="McMahon K.D."/>
            <person name="Konstantinidis K.T."/>
            <person name="Eloe-Fadrosh E.A."/>
            <person name="Kyrpides N.C."/>
            <person name="Woyke T."/>
        </authorList>
    </citation>
    <scope>NUCLEOTIDE SEQUENCE</scope>
    <source>
        <strain evidence="1">GVMAG-S-ERX555931-87</strain>
    </source>
</reference>
<accession>A0A6C0F4D5</accession>
<proteinExistence type="predicted"/>
<dbReference type="EMBL" id="MN738744">
    <property type="protein sequence ID" value="QHT36536.1"/>
    <property type="molecule type" value="Genomic_DNA"/>
</dbReference>
<organism evidence="1">
    <name type="scientific">viral metagenome</name>
    <dbReference type="NCBI Taxonomy" id="1070528"/>
    <lineage>
        <taxon>unclassified sequences</taxon>
        <taxon>metagenomes</taxon>
        <taxon>organismal metagenomes</taxon>
    </lineage>
</organism>
<sequence>MNTTIIEKEYTQIPISIQYILLSGYVIMSWGTNNFVSTSTKLMLMYLYLYS</sequence>
<evidence type="ECO:0000313" key="1">
    <source>
        <dbReference type="EMBL" id="QHT36536.1"/>
    </source>
</evidence>